<feature type="region of interest" description="Disordered" evidence="1">
    <location>
        <begin position="267"/>
        <end position="292"/>
    </location>
</feature>
<reference evidence="2" key="1">
    <citation type="journal article" date="2021" name="Mol. Ecol. Resour.">
        <title>Apolygus lucorum genome provides insights into omnivorousness and mesophyll feeding.</title>
        <authorList>
            <person name="Liu Y."/>
            <person name="Liu H."/>
            <person name="Wang H."/>
            <person name="Huang T."/>
            <person name="Liu B."/>
            <person name="Yang B."/>
            <person name="Yin L."/>
            <person name="Li B."/>
            <person name="Zhang Y."/>
            <person name="Zhang S."/>
            <person name="Jiang F."/>
            <person name="Zhang X."/>
            <person name="Ren Y."/>
            <person name="Wang B."/>
            <person name="Wang S."/>
            <person name="Lu Y."/>
            <person name="Wu K."/>
            <person name="Fan W."/>
            <person name="Wang G."/>
        </authorList>
    </citation>
    <scope>NUCLEOTIDE SEQUENCE</scope>
    <source>
        <strain evidence="2">12Hb</strain>
    </source>
</reference>
<gene>
    <name evidence="2" type="ORF">GE061_010860</name>
</gene>
<protein>
    <submittedName>
        <fullName evidence="2">Uncharacterized protein</fullName>
    </submittedName>
</protein>
<feature type="compositionally biased region" description="Polar residues" evidence="1">
    <location>
        <begin position="327"/>
        <end position="360"/>
    </location>
</feature>
<evidence type="ECO:0000256" key="1">
    <source>
        <dbReference type="SAM" id="MobiDB-lite"/>
    </source>
</evidence>
<evidence type="ECO:0000313" key="2">
    <source>
        <dbReference type="EMBL" id="KAF6213145.1"/>
    </source>
</evidence>
<dbReference type="Proteomes" id="UP000466442">
    <property type="component" value="Unassembled WGS sequence"/>
</dbReference>
<comment type="caution">
    <text evidence="2">The sequence shown here is derived from an EMBL/GenBank/DDBJ whole genome shotgun (WGS) entry which is preliminary data.</text>
</comment>
<feature type="region of interest" description="Disordered" evidence="1">
    <location>
        <begin position="326"/>
        <end position="374"/>
    </location>
</feature>
<sequence>MSQQNESAVSERLGQTTDSQVLSSDLELRALSPALTVDARFYNLIDQIKSMSAAANLSNDSFHCGVAQSSPPSSEEDADLPQLPREPTEVLNVADNKRNFGRTGSLVKTELKPVDVNIKRDLNSKAQPQNGTEQQWIGKSPAIGVNILADGNRHMTTLQLAKFKLAQEAIQSMVNNVNEVLASIDSESDLNIVSPSGCENKEVQPFSVHLEGDGNMDEHLLDSAISHNDKPIVQKTNHDMTTPIASTSGKCDITHSNTNRRIYKNQLAPKVADNQAGPPSFSSNESRIRPPRTSISLNQTISRERKFFVLDSSNSNSSVFTEKLRQSLAQETSSPNLSTVLTTEEFTNQSSCEVTRTGSSKKPLKRRSWVPSSK</sequence>
<accession>A0A8S9XZX5</accession>
<evidence type="ECO:0000313" key="3">
    <source>
        <dbReference type="Proteomes" id="UP000466442"/>
    </source>
</evidence>
<dbReference type="AlphaFoldDB" id="A0A8S9XZX5"/>
<proteinExistence type="predicted"/>
<name>A0A8S9XZX5_APOLU</name>
<organism evidence="2 3">
    <name type="scientific">Apolygus lucorum</name>
    <name type="common">Small green plant bug</name>
    <name type="synonym">Lygocoris lucorum</name>
    <dbReference type="NCBI Taxonomy" id="248454"/>
    <lineage>
        <taxon>Eukaryota</taxon>
        <taxon>Metazoa</taxon>
        <taxon>Ecdysozoa</taxon>
        <taxon>Arthropoda</taxon>
        <taxon>Hexapoda</taxon>
        <taxon>Insecta</taxon>
        <taxon>Pterygota</taxon>
        <taxon>Neoptera</taxon>
        <taxon>Paraneoptera</taxon>
        <taxon>Hemiptera</taxon>
        <taxon>Heteroptera</taxon>
        <taxon>Panheteroptera</taxon>
        <taxon>Cimicomorpha</taxon>
        <taxon>Miridae</taxon>
        <taxon>Mirini</taxon>
        <taxon>Apolygus</taxon>
    </lineage>
</organism>
<dbReference type="EMBL" id="WIXP02000003">
    <property type="protein sequence ID" value="KAF6213145.1"/>
    <property type="molecule type" value="Genomic_DNA"/>
</dbReference>
<keyword evidence="3" id="KW-1185">Reference proteome</keyword>